<dbReference type="SUPFAM" id="SSF49863">
    <property type="entry name" value="Hyaluronate lyase-like, C-terminal domain"/>
    <property type="match status" value="3"/>
</dbReference>
<dbReference type="Pfam" id="PF09093">
    <property type="entry name" value="Lyase_catalyt"/>
    <property type="match status" value="3"/>
</dbReference>
<feature type="domain" description="Polysaccharide lyase family 8 central" evidence="4">
    <location>
        <begin position="1778"/>
        <end position="2041"/>
    </location>
</feature>
<dbReference type="GO" id="GO:0005576">
    <property type="term" value="C:extracellular region"/>
    <property type="evidence" value="ECO:0007669"/>
    <property type="project" value="InterPro"/>
</dbReference>
<name>A0A2B4SGA6_STYPI</name>
<organism evidence="7 8">
    <name type="scientific">Stylophora pistillata</name>
    <name type="common">Smooth cauliflower coral</name>
    <dbReference type="NCBI Taxonomy" id="50429"/>
    <lineage>
        <taxon>Eukaryota</taxon>
        <taxon>Metazoa</taxon>
        <taxon>Cnidaria</taxon>
        <taxon>Anthozoa</taxon>
        <taxon>Hexacorallia</taxon>
        <taxon>Scleractinia</taxon>
        <taxon>Astrocoeniina</taxon>
        <taxon>Pocilloporidae</taxon>
        <taxon>Stylophora</taxon>
    </lineage>
</organism>
<keyword evidence="3" id="KW-0732">Signal</keyword>
<evidence type="ECO:0000256" key="2">
    <source>
        <dbReference type="ARBA" id="ARBA00023239"/>
    </source>
</evidence>
<dbReference type="SUPFAM" id="SSF48230">
    <property type="entry name" value="Chondroitin AC/alginate lyase"/>
    <property type="match status" value="3"/>
</dbReference>
<dbReference type="OrthoDB" id="5950087at2759"/>
<keyword evidence="8" id="KW-1185">Reference proteome</keyword>
<dbReference type="Pfam" id="PF02278">
    <property type="entry name" value="Lyase_8"/>
    <property type="match status" value="3"/>
</dbReference>
<dbReference type="SUPFAM" id="SSF74650">
    <property type="entry name" value="Galactose mutarotase-like"/>
    <property type="match status" value="3"/>
</dbReference>
<keyword evidence="2 7" id="KW-0456">Lyase</keyword>
<dbReference type="Gene3D" id="1.50.10.100">
    <property type="entry name" value="Chondroitin AC/alginate lyase"/>
    <property type="match status" value="3"/>
</dbReference>
<dbReference type="Proteomes" id="UP000225706">
    <property type="component" value="Unassembled WGS sequence"/>
</dbReference>
<dbReference type="PANTHER" id="PTHR37322">
    <property type="match status" value="1"/>
</dbReference>
<reference evidence="8" key="1">
    <citation type="journal article" date="2017" name="bioRxiv">
        <title>Comparative analysis of the genomes of Stylophora pistillata and Acropora digitifera provides evidence for extensive differences between species of corals.</title>
        <authorList>
            <person name="Voolstra C.R."/>
            <person name="Li Y."/>
            <person name="Liew Y.J."/>
            <person name="Baumgarten S."/>
            <person name="Zoccola D."/>
            <person name="Flot J.-F."/>
            <person name="Tambutte S."/>
            <person name="Allemand D."/>
            <person name="Aranda M."/>
        </authorList>
    </citation>
    <scope>NUCLEOTIDE SEQUENCE [LARGE SCALE GENOMIC DNA]</scope>
</reference>
<sequence length="3421" mass="387831">MSGRRFFCLALIGFALLLVEFAVAQKECLSLLDFETDTQENCLKRIPETRGTITFPESVAKLGKRSLRWESGTTGVSRLRYNRGSGASISGSELRRGGVKMWIYKETASSGRSMQVRFRDTERKNQVGSFNIDLGFKGWRGIWVSYEECKRDANSLRSGTKIDRVDFVLKHHDTIYIDILHFVRGMSSQSRDKIVPPITRFRSRYDSSNFWQQSYRWSQKDPTPLPETVVDSKSLSLTHIESRLKNWYFDQRETTYDLSGEAKKRWNKLASSIDDAYLEYYRLEFRSLDSGKTVISAPPLFCRGCDNGTRKYSSTDPTRKFSFVQMRIMLPLAIEYFLKSRPEEISRTVSEETSELSSTTAVNVNRAIVRICGNNGDRQDEFRKYLESLSKPYTEDQVRKILNKENENRLERIIKLLDYIEDQGWADGSAIGSLDHEMNRGGAGYMHTLFLLKDALHGDPKYRPRLLNLINTAKWYNDFGEVYQSTFEYSGTTADRMITIMLFRLMIVLIMPAESDMEIKERQRDMDALKRWMDNALSINKAFGGVIKPDYTGFHHKTFYASAYAPHAYHTAAQVQYLLEGTDFALSDESKQNLRKALETLRLVAVKYSTPNSVGGRIVDYSKKVFSKGTSPELSPEGHWSKNFAALSVHRRKDWAVTIKGFNRFVWDFEGSTKGKKENVFGTYQSHGSMLIANSEEALKAHDINNGWDWTKIPGATTMTLTLAQTRVSRARNFSPNSFAGGVSYRGLESLSSGLFGMDFNQPNYRFTYADDPKINLHFKKSVFFFQNVLVCLGSNITVNRGRATQAQTTLFQDKLISDSSFIKVDDERKDHSTPFKAITPVLSPSSPAKEYTTLVDTKGNSYYIPRASAPNLKVHVQTQNSQTASAKPSSGTYGTAWLEHSGRDGSYEYAIHIQTPSYVDSADDYWKMQETGVTAKLYRVIKQDDEAHVVLFERSPERNTIRRPLYGYVFFQATSSIPLPSWGVVTAVDRQCRIMAEETFEELYLSISYPDLNFPGSKILRTSGDVGEDEMFKTESKEIQVEVTLARTVSTILPELPKERRVKKALSGCSVAAPPLKCQQLLDFEEESQENCLRRIPEMRGTITFPKSVAKLGKRSLRWESGTTGVSRLRYSRPRSARITGSELSRGGVKIWIYKETASSGRSMQVRFRDTVRGNQVGSFYINLEFKGWRGIWVSYRECRRYAHSLHSRAAIDRVDFVLRHHDTIYIDMLHFVRGMSFQSRDKIVPPFTRFGSRYDSSNSWQQSYRWSQKDPTPLPETVVAAKSLSLTHIESRLKNWYCDQRETTYDFSGEARKRWDKLASSIDAAYLEYNRLEFRSLDSGETVITAPPLFCRGCDNGTRKYSPTDPTRKFSFVQMRIMLPLAIEYYLKSRPEEISRTVKEETTKLSSTKKGDVDRAIERICGKNENRQDEFRKYLESLSKPYKEDQVRKILNEENKNRLKRVFKLLDYIEDQGWADGSAIGSLDHEMNRGGAGYTHTLFLLKDALHGDPNNRARLLNLINTAKWYNDFGEVYQSSFEFSGTTADRMITIMLFRLMIVLIMPAESDVEKKERQRDMDALKRWMDNALSINKAFGGVIKPDYTGFHHMTFYASAYAPQAYHTAAQVQYLLEGTEFALSDESKQNLREALETLRLVAVKYSTPSSVGGRFVDYSKKVLIKILPAYAYISVSHPSGPLASTPAEEISVPAVKNAGMFLRLYQPTDEFVKKYLEDGTVNRGKSYMNSLGSLKIISTVFSKGTSPELSPEGHWSKNFAALSVHRRKDWAVTIKGFNRFVWDFEGSTKGKKENVFGTYQSHGSMSIANSEEALKAHDINNGWDWTKIPGATTMTLTLAQTRVSRARNFSPNSFAGGVSYRGFESLSSGLFGMDFNQPNYRFTYADDPKINLHFKKSVFFFQNVLVCLGSNINVNRGRATQAQTTLFQDKLISDSSFIKVDDERKDHSTPFKAINPVLSPSSPAKEYTTLVDTKGNSYYIPRASAPNLNVHVQTQNSQTASAKPSSGTYGTAWLEHSGRDGSYEYAIHINTPSYKGSADYYWKKQETDKTIKLYRVIKQDDEAHVVRFERSPERNTIRRPLYGYVFFQATSSIPLPSWGVVTAVDRQCRIMAEETFEELYLSISYPDLNFPGSKVLRTIRDIGARERFRIESDEIQVLVTLARTVSTILPELPKTQVLATKKWWGEKFVSGSNFQLSCYGRCTSKLCHLTQKLCSLMSKAGMSGRGEFCLVLTGLALLLVESAWAQNDCQKLLDFEGTSQENCLTSKGGTVTFPTSVAKLGKKSLKWESGARGASKLRYSRSQSARITGSELTSGGVKMWIYKETASSGRSMKVRFRDTVRGTQVGSFSIELGFKGWRGIWVSYEECKRIANSLKSPAAIDRVDFVLEHHDTIYIDMLAFVGGMSMQSRDKIVPPFTSSGSLYDSSNFWQQSYRWSQKAPTGLPATVVASKSLSLTHIESRLKNWYCDQSETTYDFSGETKKRWKKLVKSIDAAHLEYDRLVFKTLDSGKTVITAPPLFCRGCDKGTRAYSSTDPTRKFSFVQMRIMLPLAIEYYLKSRPEEVSRTVTEETKKLSSTKKGVVDGAIIRICGNNKNRQDEFREYLNRLSKPYTPDQVREILKKENQNRLERIIKLLDYIEDQGWADGSALGSLDHEMNRGGAGYMHTLFLLKDTLHGNSKYRSRLLNLINTAKWYNDFGEVYQSTFEYSGTTADRMITIMLFRLMIVLIMPAESDMEKKERQRDMDALKRWMDNALSINKAFGGVIKPDYTGFHHKTFYASAYAPHAYHTAAQVQYLLEGTDFALSDESKRNLREALETMRLVAVKYSTPNSVGGRIVDYSKKILIKILPAYAYISVSHPSGPLASTPANQISVPAVNNAGMFLRLYQPTDEFVKKYLEDGTVDKGKSYMNSLGSLKIMSTVFSTGTSPEPSPEGHWSKNFAALSVHRRKDWAVTIKGFNRFVWDFEGSTKVKKPENVFGTYQSHGSMLIANSEEALKVHDINNGWDWTKIPGATTMSLTLAQTRLRKARNFSPRSSAGGVTYRGPEPLSSGVFGMDFRQPRYSFMEASHPFPNIKLRFKKSVFFFQNVLVCLGSNINIVDGGATMAQTTLFQDKLTSDSSSIKVDGELKDDSTPFTATTPILIPSSSSKPKEYTTLVDTKGNSYYIPRSSASNLKVHVQTQNSQTSSAKPSSGTYGTAWLEHSGGDGSYEYAIHINTPSYKFSADHYWKKQKNVKNSKLYRVLKQDDEAHVVRFETSPERGNIVVPIYGYVFFQANPYTPLTSWGLVEKVDRPCRIMAEENPRELFLSISYPDLNFPGKVLKTSGDIGARELYRIESNEIQVEVTLARTVSTTFKKPPKVHGSPTGYVPGVHVVRRGTEVPSRGKKLVFANLKNGFSVEVILTKINV</sequence>
<gene>
    <name evidence="7" type="primary">chonabc</name>
    <name evidence="7" type="ORF">AWC38_SpisGene7207</name>
</gene>
<dbReference type="SUPFAM" id="SSF49785">
    <property type="entry name" value="Galactose-binding domain-like"/>
    <property type="match status" value="3"/>
</dbReference>
<evidence type="ECO:0000259" key="6">
    <source>
        <dbReference type="Pfam" id="PF09093"/>
    </source>
</evidence>
<dbReference type="InterPro" id="IPR015176">
    <property type="entry name" value="Lyase_N"/>
</dbReference>
<feature type="domain" description="Lyase catalytic" evidence="6">
    <location>
        <begin position="1454"/>
        <end position="1690"/>
    </location>
</feature>
<evidence type="ECO:0000259" key="4">
    <source>
        <dbReference type="Pfam" id="PF02278"/>
    </source>
</evidence>
<dbReference type="EMBL" id="LSMT01000090">
    <property type="protein sequence ID" value="PFX28093.1"/>
    <property type="molecule type" value="Genomic_DNA"/>
</dbReference>
<dbReference type="InterPro" id="IPR011071">
    <property type="entry name" value="Lyase_8-like_C"/>
</dbReference>
<proteinExistence type="inferred from homology"/>
<feature type="domain" description="Polysaccharide lyase family 8 central" evidence="4">
    <location>
        <begin position="2959"/>
        <end position="3227"/>
    </location>
</feature>
<comment type="similarity">
    <text evidence="1">Belongs to the polysaccharide lyase 8 family.</text>
</comment>
<feature type="domain" description="Lyase N-terminal" evidence="5">
    <location>
        <begin position="1081"/>
        <end position="1234"/>
    </location>
</feature>
<comment type="caution">
    <text evidence="7">The sequence shown here is derived from an EMBL/GenBank/DDBJ whole genome shotgun (WGS) entry which is preliminary data.</text>
</comment>
<dbReference type="GO" id="GO:0030246">
    <property type="term" value="F:carbohydrate binding"/>
    <property type="evidence" value="ECO:0007669"/>
    <property type="project" value="InterPro"/>
</dbReference>
<dbReference type="InterPro" id="IPR008979">
    <property type="entry name" value="Galactose-bd-like_sf"/>
</dbReference>
<accession>A0A2B4SGA6</accession>
<dbReference type="GO" id="GO:0016837">
    <property type="term" value="F:carbon-oxygen lyase activity, acting on polysaccharides"/>
    <property type="evidence" value="ECO:0007669"/>
    <property type="project" value="UniProtKB-ARBA"/>
</dbReference>
<dbReference type="Gene3D" id="2.60.220.10">
    <property type="entry name" value="Polysaccharide lyase family 8-like, C-terminal"/>
    <property type="match status" value="3"/>
</dbReference>
<evidence type="ECO:0000313" key="8">
    <source>
        <dbReference type="Proteomes" id="UP000225706"/>
    </source>
</evidence>
<dbReference type="InterPro" id="IPR014718">
    <property type="entry name" value="GH-type_carb-bd"/>
</dbReference>
<evidence type="ECO:0000256" key="3">
    <source>
        <dbReference type="SAM" id="SignalP"/>
    </source>
</evidence>
<dbReference type="GO" id="GO:0006027">
    <property type="term" value="P:glycosaminoglycan catabolic process"/>
    <property type="evidence" value="ECO:0007669"/>
    <property type="project" value="InterPro"/>
</dbReference>
<feature type="chain" id="PRO_5012089420" evidence="3">
    <location>
        <begin position="25"/>
        <end position="3421"/>
    </location>
</feature>
<evidence type="ECO:0000259" key="5">
    <source>
        <dbReference type="Pfam" id="PF09092"/>
    </source>
</evidence>
<dbReference type="Gene3D" id="2.70.98.10">
    <property type="match status" value="3"/>
</dbReference>
<dbReference type="PANTHER" id="PTHR37322:SF3">
    <property type="entry name" value="CHONDROITIN SULFATE ABC EXOLYASE"/>
    <property type="match status" value="1"/>
</dbReference>
<dbReference type="Gene3D" id="2.60.120.430">
    <property type="entry name" value="Galactose-binding lectin"/>
    <property type="match status" value="3"/>
</dbReference>
<feature type="domain" description="Lyase catalytic" evidence="6">
    <location>
        <begin position="2637"/>
        <end position="2871"/>
    </location>
</feature>
<dbReference type="InterPro" id="IPR008929">
    <property type="entry name" value="Chondroitin_lyas"/>
</dbReference>
<dbReference type="InterPro" id="IPR011013">
    <property type="entry name" value="Gal_mutarotase_sf_dom"/>
</dbReference>
<feature type="domain" description="Lyase N-terminal" evidence="5">
    <location>
        <begin position="2265"/>
        <end position="2415"/>
    </location>
</feature>
<feature type="domain" description="Polysaccharide lyase family 8 central" evidence="4">
    <location>
        <begin position="649"/>
        <end position="912"/>
    </location>
</feature>
<feature type="domain" description="Lyase catalytic" evidence="6">
    <location>
        <begin position="404"/>
        <end position="624"/>
    </location>
</feature>
<evidence type="ECO:0000256" key="1">
    <source>
        <dbReference type="ARBA" id="ARBA00006699"/>
    </source>
</evidence>
<feature type="domain" description="Lyase N-terminal" evidence="5">
    <location>
        <begin position="31"/>
        <end position="185"/>
    </location>
</feature>
<feature type="signal peptide" evidence="3">
    <location>
        <begin position="1"/>
        <end position="24"/>
    </location>
</feature>
<dbReference type="InterPro" id="IPR015177">
    <property type="entry name" value="Lyase_catalyt"/>
</dbReference>
<protein>
    <submittedName>
        <fullName evidence="7">Chondroitin sulfate ABC exolyase</fullName>
    </submittedName>
</protein>
<evidence type="ECO:0000313" key="7">
    <source>
        <dbReference type="EMBL" id="PFX28093.1"/>
    </source>
</evidence>
<dbReference type="GO" id="GO:0005975">
    <property type="term" value="P:carbohydrate metabolic process"/>
    <property type="evidence" value="ECO:0007669"/>
    <property type="project" value="InterPro"/>
</dbReference>
<dbReference type="InterPro" id="IPR003159">
    <property type="entry name" value="Lyase_8_central_dom"/>
</dbReference>
<dbReference type="InterPro" id="IPR039174">
    <property type="entry name" value="Chondroitin_ABC_lyase"/>
</dbReference>
<dbReference type="Pfam" id="PF09092">
    <property type="entry name" value="Lyase_N"/>
    <property type="match status" value="3"/>
</dbReference>